<evidence type="ECO:0000313" key="1">
    <source>
        <dbReference type="EMBL" id="ABE28389.1"/>
    </source>
</evidence>
<proteinExistence type="predicted"/>
<accession>Q1PPX7</accession>
<name>Q1PPX7_EUPAE</name>
<dbReference type="AlphaFoldDB" id="Q1PPX7"/>
<protein>
    <submittedName>
        <fullName evidence="1">Em1-tg6</fullName>
    </submittedName>
</protein>
<reference evidence="1" key="1">
    <citation type="submission" date="2005-12" db="EMBL/GenBank/DDBJ databases">
        <authorList>
            <person name="Liang X."/>
            <person name="Lv J."/>
            <person name="Zhang X."/>
            <person name="Qin P."/>
            <person name="Yang T."/>
        </authorList>
    </citation>
    <scope>NUCLEOTIDE SEQUENCE</scope>
</reference>
<sequence length="73" mass="8916">MNLIQVNACYTSDYYQIKICIELHFFLHIGYLNYYCIFIASKFIHQAFKFKVLLFSQLLKYSKSYSRIFQKYC</sequence>
<dbReference type="EMBL" id="DQ345307">
    <property type="protein sequence ID" value="ABE28389.1"/>
    <property type="molecule type" value="Genomic_DNA"/>
</dbReference>
<organism evidence="1">
    <name type="scientific">Euplotes aediculatus</name>
    <name type="common">Ciliate</name>
    <dbReference type="NCBI Taxonomy" id="5940"/>
    <lineage>
        <taxon>Eukaryota</taxon>
        <taxon>Sar</taxon>
        <taxon>Alveolata</taxon>
        <taxon>Ciliophora</taxon>
        <taxon>Intramacronucleata</taxon>
        <taxon>Spirotrichea</taxon>
        <taxon>Hypotrichia</taxon>
        <taxon>Euplotida</taxon>
        <taxon>Euplotidae</taxon>
        <taxon>Euplotes</taxon>
    </lineage>
</organism>
<gene>
    <name evidence="1" type="primary">em1-tg6</name>
</gene>